<dbReference type="Pfam" id="PF13424">
    <property type="entry name" value="TPR_12"/>
    <property type="match status" value="1"/>
</dbReference>
<dbReference type="Gene3D" id="1.25.40.10">
    <property type="entry name" value="Tetratricopeptide repeat domain"/>
    <property type="match status" value="3"/>
</dbReference>
<organism evidence="2 3">
    <name type="scientific">Candidatus Aquicultor primus</name>
    <dbReference type="NCBI Taxonomy" id="1797195"/>
    <lineage>
        <taxon>Bacteria</taxon>
        <taxon>Bacillati</taxon>
        <taxon>Actinomycetota</taxon>
        <taxon>Candidatus Aquicultoria</taxon>
        <taxon>Candidatus Aquicultorales</taxon>
        <taxon>Candidatus Aquicultoraceae</taxon>
        <taxon>Candidatus Aquicultor</taxon>
    </lineage>
</organism>
<dbReference type="InterPro" id="IPR029044">
    <property type="entry name" value="Nucleotide-diphossugar_trans"/>
</dbReference>
<dbReference type="SUPFAM" id="SSF53448">
    <property type="entry name" value="Nucleotide-diphospho-sugar transferases"/>
    <property type="match status" value="1"/>
</dbReference>
<comment type="caution">
    <text evidence="2">The sequence shown here is derived from an EMBL/GenBank/DDBJ whole genome shotgun (WGS) entry which is preliminary data.</text>
</comment>
<proteinExistence type="predicted"/>
<evidence type="ECO:0000313" key="2">
    <source>
        <dbReference type="EMBL" id="OFW33642.1"/>
    </source>
</evidence>
<dbReference type="CDD" id="cd02511">
    <property type="entry name" value="Beta4Glucosyltransferase"/>
    <property type="match status" value="1"/>
</dbReference>
<dbReference type="InterPro" id="IPR001173">
    <property type="entry name" value="Glyco_trans_2-like"/>
</dbReference>
<gene>
    <name evidence="2" type="ORF">A2074_02405</name>
</gene>
<dbReference type="EMBL" id="MELI01000062">
    <property type="protein sequence ID" value="OFW33642.1"/>
    <property type="molecule type" value="Genomic_DNA"/>
</dbReference>
<dbReference type="PANTHER" id="PTHR43630">
    <property type="entry name" value="POLY-BETA-1,6-N-ACETYL-D-GLUCOSAMINE SYNTHASE"/>
    <property type="match status" value="1"/>
</dbReference>
<name>A0A1F2UKY3_9ACTN</name>
<dbReference type="SUPFAM" id="SSF48452">
    <property type="entry name" value="TPR-like"/>
    <property type="match status" value="2"/>
</dbReference>
<dbReference type="Proteomes" id="UP000178086">
    <property type="component" value="Unassembled WGS sequence"/>
</dbReference>
<dbReference type="SMART" id="SM00028">
    <property type="entry name" value="TPR"/>
    <property type="match status" value="7"/>
</dbReference>
<protein>
    <recommendedName>
        <fullName evidence="1">Glycosyltransferase 2-like domain-containing protein</fullName>
    </recommendedName>
</protein>
<dbReference type="InterPro" id="IPR011990">
    <property type="entry name" value="TPR-like_helical_dom_sf"/>
</dbReference>
<evidence type="ECO:0000313" key="3">
    <source>
        <dbReference type="Proteomes" id="UP000178086"/>
    </source>
</evidence>
<evidence type="ECO:0000259" key="1">
    <source>
        <dbReference type="Pfam" id="PF00535"/>
    </source>
</evidence>
<reference evidence="2 3" key="1">
    <citation type="journal article" date="2016" name="Nat. Commun.">
        <title>Thousands of microbial genomes shed light on interconnected biogeochemical processes in an aquifer system.</title>
        <authorList>
            <person name="Anantharaman K."/>
            <person name="Brown C.T."/>
            <person name="Hug L.A."/>
            <person name="Sharon I."/>
            <person name="Castelle C.J."/>
            <person name="Probst A.J."/>
            <person name="Thomas B.C."/>
            <person name="Singh A."/>
            <person name="Wilkins M.J."/>
            <person name="Karaoz U."/>
            <person name="Brodie E.L."/>
            <person name="Williams K.H."/>
            <person name="Hubbard S.S."/>
            <person name="Banfield J.F."/>
        </authorList>
    </citation>
    <scope>NUCLEOTIDE SEQUENCE [LARGE SCALE GENOMIC DNA]</scope>
</reference>
<sequence length="686" mass="76322">MGESDPIEVFATRYMQEPWRFPDKHIELASLSVAMIVRNDETNIARSLESVKDIANEIIVVDTGSSDHTVEIARSHGAKVVFHPWNNSWSEAGNICLENATCDWVLFLDADDELIAEDVSRLAQLIQDIDHSGFYLGEIYYVGEQEEDGAVSSLSFRLWRNKSEYRFADADQEQLKASARHNNPRVGVAEVRINNFGYLNKPNTNKVQRDLRILMGERDDGSGDFSLRIKVGVDYLAQGDFKRALESYKRAFANLSGSDIQNAARLANNMSLCLKSLGRHRQALKLLRDAQDAYPEYVDLFYMEGLVHFEERDYESATTCFETCLTMGSHRRLYYSHSGVGSYMAAYMAARTCLALGNEAKSLCYYEKALALNAGYGRAAYDLGLLLLRKDGPENVRQILESQVDLNSEVVLSSLSLLFSQTGYYDISLIYVEQLAEKGSAPSQTALLKGECLFNLGYFKEAIAEFDKVAISSQHYSAACANKSVCYMLIGDSKRAIEAIDLIKSIKEFALVHAIYRSVASLSKGRVSSISLDVAQKDSALQIVADLMGKLLELKNLDVFEKAVALLDELGLSPGESSLFLGKIYYDAGYNEIAVEELIHAYESGSADGESFYILGSTAFDNEFFEEAKTFFFEALHRGVEELGLFVLLGRTLIKQGEIGLAAEVFEAGAGKYPNAPLIAELRQHI</sequence>
<dbReference type="Pfam" id="PF00535">
    <property type="entry name" value="Glycos_transf_2"/>
    <property type="match status" value="1"/>
</dbReference>
<dbReference type="PANTHER" id="PTHR43630:SF2">
    <property type="entry name" value="GLYCOSYLTRANSFERASE"/>
    <property type="match status" value="1"/>
</dbReference>
<dbReference type="AlphaFoldDB" id="A0A1F2UKY3"/>
<feature type="domain" description="Glycosyltransferase 2-like" evidence="1">
    <location>
        <begin position="32"/>
        <end position="154"/>
    </location>
</feature>
<dbReference type="Gene3D" id="3.90.550.10">
    <property type="entry name" value="Spore Coat Polysaccharide Biosynthesis Protein SpsA, Chain A"/>
    <property type="match status" value="1"/>
</dbReference>
<dbReference type="InterPro" id="IPR019734">
    <property type="entry name" value="TPR_rpt"/>
</dbReference>
<accession>A0A1F2UKY3</accession>